<dbReference type="GeneID" id="81444388"/>
<comment type="caution">
    <text evidence="3">The sequence shown here is derived from an EMBL/GenBank/DDBJ whole genome shotgun (WGS) entry which is preliminary data.</text>
</comment>
<gene>
    <name evidence="3" type="ORF">N7496_012296</name>
</gene>
<dbReference type="AlphaFoldDB" id="A0A9W9RA88"/>
<proteinExistence type="predicted"/>
<organism evidence="3 4">
    <name type="scientific">Penicillium cataractarum</name>
    <dbReference type="NCBI Taxonomy" id="2100454"/>
    <lineage>
        <taxon>Eukaryota</taxon>
        <taxon>Fungi</taxon>
        <taxon>Dikarya</taxon>
        <taxon>Ascomycota</taxon>
        <taxon>Pezizomycotina</taxon>
        <taxon>Eurotiomycetes</taxon>
        <taxon>Eurotiomycetidae</taxon>
        <taxon>Eurotiales</taxon>
        <taxon>Aspergillaceae</taxon>
        <taxon>Penicillium</taxon>
    </lineage>
</organism>
<keyword evidence="2" id="KW-0732">Signal</keyword>
<accession>A0A9W9RA88</accession>
<dbReference type="RefSeq" id="XP_056549107.1">
    <property type="nucleotide sequence ID" value="XM_056705209.1"/>
</dbReference>
<feature type="compositionally biased region" description="Polar residues" evidence="1">
    <location>
        <begin position="72"/>
        <end position="87"/>
    </location>
</feature>
<reference evidence="3" key="1">
    <citation type="submission" date="2022-11" db="EMBL/GenBank/DDBJ databases">
        <authorList>
            <person name="Petersen C."/>
        </authorList>
    </citation>
    <scope>NUCLEOTIDE SEQUENCE</scope>
    <source>
        <strain evidence="3">IBT 29864</strain>
    </source>
</reference>
<sequence length="97" mass="10859">MTISNAALIVIVLVCCLSSVSLAAAMFGHYSVPRNPRWSPTIEQQRYMRDVRMRNLDILNAESRTRHPRSLGTDQTMNMDESSSTDLEAQCLAGTKE</sequence>
<feature type="chain" id="PRO_5040799328" evidence="2">
    <location>
        <begin position="24"/>
        <end position="97"/>
    </location>
</feature>
<dbReference type="OrthoDB" id="4355593at2759"/>
<feature type="signal peptide" evidence="2">
    <location>
        <begin position="1"/>
        <end position="23"/>
    </location>
</feature>
<protein>
    <submittedName>
        <fullName evidence="3">Uncharacterized protein</fullName>
    </submittedName>
</protein>
<dbReference type="EMBL" id="JAPZBS010000010">
    <property type="protein sequence ID" value="KAJ5355084.1"/>
    <property type="molecule type" value="Genomic_DNA"/>
</dbReference>
<reference evidence="3" key="2">
    <citation type="journal article" date="2023" name="IMA Fungus">
        <title>Comparative genomic study of the Penicillium genus elucidates a diverse pangenome and 15 lateral gene transfer events.</title>
        <authorList>
            <person name="Petersen C."/>
            <person name="Sorensen T."/>
            <person name="Nielsen M.R."/>
            <person name="Sondergaard T.E."/>
            <person name="Sorensen J.L."/>
            <person name="Fitzpatrick D.A."/>
            <person name="Frisvad J.C."/>
            <person name="Nielsen K.L."/>
        </authorList>
    </citation>
    <scope>NUCLEOTIDE SEQUENCE</scope>
    <source>
        <strain evidence="3">IBT 29864</strain>
    </source>
</reference>
<evidence type="ECO:0000313" key="3">
    <source>
        <dbReference type="EMBL" id="KAJ5355084.1"/>
    </source>
</evidence>
<dbReference type="Proteomes" id="UP001147782">
    <property type="component" value="Unassembled WGS sequence"/>
</dbReference>
<feature type="region of interest" description="Disordered" evidence="1">
    <location>
        <begin position="62"/>
        <end position="97"/>
    </location>
</feature>
<evidence type="ECO:0000256" key="1">
    <source>
        <dbReference type="SAM" id="MobiDB-lite"/>
    </source>
</evidence>
<name>A0A9W9RA88_9EURO</name>
<evidence type="ECO:0000313" key="4">
    <source>
        <dbReference type="Proteomes" id="UP001147782"/>
    </source>
</evidence>
<evidence type="ECO:0000256" key="2">
    <source>
        <dbReference type="SAM" id="SignalP"/>
    </source>
</evidence>
<keyword evidence="4" id="KW-1185">Reference proteome</keyword>